<dbReference type="InterPro" id="IPR023302">
    <property type="entry name" value="Pept_S9A_N"/>
</dbReference>
<keyword evidence="1" id="KW-0732">Signal</keyword>
<reference evidence="3 4" key="1">
    <citation type="journal article" date="2018" name="Syst. Appl. Microbiol.">
        <title>Flavobacterium circumlabens sp. nov. and Flavobacterium cupreum sp. nov., two psychrotrophic species isolated from Antarctic environmental samples.</title>
        <authorList>
            <person name="Kralova S."/>
            <person name="Busse H.J."/>
            <person name="Svec P."/>
            <person name="Maslanova I."/>
            <person name="Stankova E."/>
            <person name="Bartak M."/>
            <person name="Sedlacek I."/>
        </authorList>
    </citation>
    <scope>NUCLEOTIDE SEQUENCE [LARGE SCALE GENOMIC DNA]</scope>
    <source>
        <strain evidence="3 4">CCM 8828</strain>
    </source>
</reference>
<proteinExistence type="predicted"/>
<feature type="chain" id="PRO_5021261495" description="Peptidase S9A N-terminal domain-containing protein" evidence="1">
    <location>
        <begin position="23"/>
        <end position="199"/>
    </location>
</feature>
<comment type="caution">
    <text evidence="3">The sequence shown here is derived from an EMBL/GenBank/DDBJ whole genome shotgun (WGS) entry which is preliminary data.</text>
</comment>
<gene>
    <name evidence="3" type="ORF">D0809_24540</name>
</gene>
<dbReference type="Gene3D" id="2.130.10.120">
    <property type="entry name" value="Prolyl oligopeptidase, N-terminal domain"/>
    <property type="match status" value="1"/>
</dbReference>
<evidence type="ECO:0000313" key="3">
    <source>
        <dbReference type="EMBL" id="TEB41628.1"/>
    </source>
</evidence>
<dbReference type="AlphaFoldDB" id="A0A4Y7U6C7"/>
<dbReference type="GO" id="GO:0005829">
    <property type="term" value="C:cytosol"/>
    <property type="evidence" value="ECO:0007669"/>
    <property type="project" value="TreeGrafter"/>
</dbReference>
<dbReference type="Proteomes" id="UP000298340">
    <property type="component" value="Unassembled WGS sequence"/>
</dbReference>
<feature type="domain" description="Peptidase S9A N-terminal" evidence="2">
    <location>
        <begin position="33"/>
        <end position="196"/>
    </location>
</feature>
<dbReference type="PANTHER" id="PTHR42881">
    <property type="entry name" value="PROLYL ENDOPEPTIDASE"/>
    <property type="match status" value="1"/>
</dbReference>
<dbReference type="Gene3D" id="3.40.50.1820">
    <property type="entry name" value="alpha/beta hydrolase"/>
    <property type="match status" value="1"/>
</dbReference>
<protein>
    <recommendedName>
        <fullName evidence="2">Peptidase S9A N-terminal domain-containing protein</fullName>
    </recommendedName>
</protein>
<accession>A0A4Y7U6C7</accession>
<evidence type="ECO:0000259" key="2">
    <source>
        <dbReference type="Pfam" id="PF02897"/>
    </source>
</evidence>
<dbReference type="GO" id="GO:0070012">
    <property type="term" value="F:oligopeptidase activity"/>
    <property type="evidence" value="ECO:0007669"/>
    <property type="project" value="TreeGrafter"/>
</dbReference>
<dbReference type="InterPro" id="IPR029058">
    <property type="entry name" value="AB_hydrolase_fold"/>
</dbReference>
<dbReference type="PANTHER" id="PTHR42881:SF2">
    <property type="entry name" value="PROLYL ENDOPEPTIDASE"/>
    <property type="match status" value="1"/>
</dbReference>
<dbReference type="InterPro" id="IPR051167">
    <property type="entry name" value="Prolyl_oligopep/macrocyclase"/>
</dbReference>
<dbReference type="SUPFAM" id="SSF50993">
    <property type="entry name" value="Peptidase/esterase 'gauge' domain"/>
    <property type="match status" value="1"/>
</dbReference>
<evidence type="ECO:0000256" key="1">
    <source>
        <dbReference type="SAM" id="SignalP"/>
    </source>
</evidence>
<organism evidence="3 4">
    <name type="scientific">Flavobacterium circumlabens</name>
    <dbReference type="NCBI Taxonomy" id="2133765"/>
    <lineage>
        <taxon>Bacteria</taxon>
        <taxon>Pseudomonadati</taxon>
        <taxon>Bacteroidota</taxon>
        <taxon>Flavobacteriia</taxon>
        <taxon>Flavobacteriales</taxon>
        <taxon>Flavobacteriaceae</taxon>
        <taxon>Flavobacterium</taxon>
    </lineage>
</organism>
<evidence type="ECO:0000313" key="4">
    <source>
        <dbReference type="Proteomes" id="UP000298340"/>
    </source>
</evidence>
<dbReference type="GO" id="GO:0004252">
    <property type="term" value="F:serine-type endopeptidase activity"/>
    <property type="evidence" value="ECO:0007669"/>
    <property type="project" value="InterPro"/>
</dbReference>
<feature type="non-terminal residue" evidence="3">
    <location>
        <position position="199"/>
    </location>
</feature>
<dbReference type="EMBL" id="QWDN01000059">
    <property type="protein sequence ID" value="TEB41628.1"/>
    <property type="molecule type" value="Genomic_DNA"/>
</dbReference>
<name>A0A4Y7U6C7_9FLAO</name>
<feature type="signal peptide" evidence="1">
    <location>
        <begin position="1"/>
        <end position="22"/>
    </location>
</feature>
<sequence>MIEKIALLHLMFLLSFSFPVFSQDLTVSEKLNEDSRSNTKIMDNFQYLENLQNDTVQKWFKDHNNRARYVLDNISGRNELVEKFIEFEKRKSFSVALLTISENNSFYYLKRSLTDKSDKLYLKETGKEEVLLFDAADYKKETGNIYTISYLKPSWNATKIALSFTKNGEEIAEIAFLDLKTKKLLPTIISNCWPSEIGG</sequence>
<dbReference type="Pfam" id="PF02897">
    <property type="entry name" value="Peptidase_S9_N"/>
    <property type="match status" value="1"/>
</dbReference>